<evidence type="ECO:0000259" key="6">
    <source>
        <dbReference type="Pfam" id="PF26138"/>
    </source>
</evidence>
<dbReference type="Pfam" id="PF26138">
    <property type="entry name" value="DUF8040"/>
    <property type="match status" value="1"/>
</dbReference>
<dbReference type="PANTHER" id="PTHR46250:SF15">
    <property type="entry name" value="OS01G0523800 PROTEIN"/>
    <property type="match status" value="1"/>
</dbReference>
<name>A0AAW2XWN5_9LAMI</name>
<organism evidence="7">
    <name type="scientific">Sesamum latifolium</name>
    <dbReference type="NCBI Taxonomy" id="2727402"/>
    <lineage>
        <taxon>Eukaryota</taxon>
        <taxon>Viridiplantae</taxon>
        <taxon>Streptophyta</taxon>
        <taxon>Embryophyta</taxon>
        <taxon>Tracheophyta</taxon>
        <taxon>Spermatophyta</taxon>
        <taxon>Magnoliopsida</taxon>
        <taxon>eudicotyledons</taxon>
        <taxon>Gunneridae</taxon>
        <taxon>Pentapetalae</taxon>
        <taxon>asterids</taxon>
        <taxon>lamiids</taxon>
        <taxon>Lamiales</taxon>
        <taxon>Pedaliaceae</taxon>
        <taxon>Sesamum</taxon>
    </lineage>
</organism>
<dbReference type="GO" id="GO:0046872">
    <property type="term" value="F:metal ion binding"/>
    <property type="evidence" value="ECO:0007669"/>
    <property type="project" value="UniProtKB-KW"/>
</dbReference>
<comment type="cofactor">
    <cofactor evidence="1">
        <name>a divalent metal cation</name>
        <dbReference type="ChEBI" id="CHEBI:60240"/>
    </cofactor>
</comment>
<comment type="caution">
    <text evidence="7">The sequence shown here is derived from an EMBL/GenBank/DDBJ whole genome shotgun (WGS) entry which is preliminary data.</text>
</comment>
<proteinExistence type="predicted"/>
<protein>
    <recommendedName>
        <fullName evidence="8">Myb/SANT-like domain-containing protein</fullName>
    </recommendedName>
</protein>
<feature type="domain" description="Myb/SANT-like" evidence="4">
    <location>
        <begin position="203"/>
        <end position="299"/>
    </location>
</feature>
<dbReference type="PANTHER" id="PTHR46250">
    <property type="entry name" value="MYB/SANT-LIKE DNA-BINDING DOMAIN PROTEIN-RELATED"/>
    <property type="match status" value="1"/>
</dbReference>
<reference evidence="7" key="1">
    <citation type="submission" date="2020-06" db="EMBL/GenBank/DDBJ databases">
        <authorList>
            <person name="Li T."/>
            <person name="Hu X."/>
            <person name="Zhang T."/>
            <person name="Song X."/>
            <person name="Zhang H."/>
            <person name="Dai N."/>
            <person name="Sheng W."/>
            <person name="Hou X."/>
            <person name="Wei L."/>
        </authorList>
    </citation>
    <scope>NUCLEOTIDE SEQUENCE</scope>
    <source>
        <strain evidence="7">KEN1</strain>
        <tissue evidence="7">Leaf</tissue>
    </source>
</reference>
<evidence type="ECO:0000259" key="5">
    <source>
        <dbReference type="Pfam" id="PF13359"/>
    </source>
</evidence>
<reference evidence="7" key="2">
    <citation type="journal article" date="2024" name="Plant">
        <title>Genomic evolution and insights into agronomic trait innovations of Sesamum species.</title>
        <authorList>
            <person name="Miao H."/>
            <person name="Wang L."/>
            <person name="Qu L."/>
            <person name="Liu H."/>
            <person name="Sun Y."/>
            <person name="Le M."/>
            <person name="Wang Q."/>
            <person name="Wei S."/>
            <person name="Zheng Y."/>
            <person name="Lin W."/>
            <person name="Duan Y."/>
            <person name="Cao H."/>
            <person name="Xiong S."/>
            <person name="Wang X."/>
            <person name="Wei L."/>
            <person name="Li C."/>
            <person name="Ma Q."/>
            <person name="Ju M."/>
            <person name="Zhao R."/>
            <person name="Li G."/>
            <person name="Mu C."/>
            <person name="Tian Q."/>
            <person name="Mei H."/>
            <person name="Zhang T."/>
            <person name="Gao T."/>
            <person name="Zhang H."/>
        </authorList>
    </citation>
    <scope>NUCLEOTIDE SEQUENCE</scope>
    <source>
        <strain evidence="7">KEN1</strain>
    </source>
</reference>
<keyword evidence="2" id="KW-0479">Metal-binding</keyword>
<gene>
    <name evidence="7" type="ORF">Slati_0468100</name>
</gene>
<sequence length="411" mass="46819">MFRLVSSSDETCLQNLRMDRNAFGRLCYLLEHSAGLKPLKISQCLSKCYVPLCTFASQKNCVVKHNFIRSGHTISKHFYSVLHAVCMMHRVLLVKPTPIADDYSDPRWKWFKGCLGALDGTFINVRVPEHEKGRYRTRKGDIAVNVLGVCNPNMQFIFVLSGWEGTMDTDFISTAHVNILEDEGSSQQKRRGHNKDRTGPRRTWTMLEEEALINGLKALVMTGWKCDNGFRNGYLAQLEAHMKRAFPQCHIKAEPHINSKLHVWKKQYSTLCSMMAKSSLGWDDSRNMVTVEEDNAWSEFVKGINEEPPQSNNINCDPTVNSSSATKRTPSSRKRKATEAYPKYRNCALESEFGDPSKRGVVMEAVREIDGLEENDVLVVTTKLVHDPQSMEIFFNLSQESKAKMERLILD</sequence>
<evidence type="ECO:0000256" key="2">
    <source>
        <dbReference type="ARBA" id="ARBA00022723"/>
    </source>
</evidence>
<evidence type="ECO:0000256" key="3">
    <source>
        <dbReference type="SAM" id="MobiDB-lite"/>
    </source>
</evidence>
<dbReference type="InterPro" id="IPR058353">
    <property type="entry name" value="DUF8040"/>
</dbReference>
<dbReference type="EMBL" id="JACGWN010000002">
    <property type="protein sequence ID" value="KAL0458409.1"/>
    <property type="molecule type" value="Genomic_DNA"/>
</dbReference>
<feature type="domain" description="DDE Tnp4" evidence="5">
    <location>
        <begin position="118"/>
        <end position="173"/>
    </location>
</feature>
<feature type="region of interest" description="Disordered" evidence="3">
    <location>
        <begin position="305"/>
        <end position="339"/>
    </location>
</feature>
<accession>A0AAW2XWN5</accession>
<dbReference type="AlphaFoldDB" id="A0AAW2XWN5"/>
<evidence type="ECO:0000256" key="1">
    <source>
        <dbReference type="ARBA" id="ARBA00001968"/>
    </source>
</evidence>
<evidence type="ECO:0000259" key="4">
    <source>
        <dbReference type="Pfam" id="PF12776"/>
    </source>
</evidence>
<dbReference type="InterPro" id="IPR027806">
    <property type="entry name" value="HARBI1_dom"/>
</dbReference>
<evidence type="ECO:0000313" key="7">
    <source>
        <dbReference type="EMBL" id="KAL0458409.1"/>
    </source>
</evidence>
<feature type="compositionally biased region" description="Polar residues" evidence="3">
    <location>
        <begin position="308"/>
        <end position="329"/>
    </location>
</feature>
<dbReference type="Pfam" id="PF13359">
    <property type="entry name" value="DDE_Tnp_4"/>
    <property type="match status" value="1"/>
</dbReference>
<dbReference type="InterPro" id="IPR024752">
    <property type="entry name" value="Myb/SANT-like_dom"/>
</dbReference>
<evidence type="ECO:0008006" key="8">
    <source>
        <dbReference type="Google" id="ProtNLM"/>
    </source>
</evidence>
<dbReference type="Pfam" id="PF12776">
    <property type="entry name" value="Myb_DNA-bind_3"/>
    <property type="match status" value="1"/>
</dbReference>
<feature type="domain" description="DUF8040" evidence="6">
    <location>
        <begin position="4"/>
        <end position="86"/>
    </location>
</feature>